<protein>
    <submittedName>
        <fullName evidence="2">Uncharacterized protein</fullName>
    </submittedName>
</protein>
<dbReference type="EMBL" id="CAJNNV010000399">
    <property type="protein sequence ID" value="CAE8582467.1"/>
    <property type="molecule type" value="Genomic_DNA"/>
</dbReference>
<evidence type="ECO:0000313" key="2">
    <source>
        <dbReference type="EMBL" id="CAE8582467.1"/>
    </source>
</evidence>
<evidence type="ECO:0000313" key="3">
    <source>
        <dbReference type="Proteomes" id="UP000654075"/>
    </source>
</evidence>
<keyword evidence="3" id="KW-1185">Reference proteome</keyword>
<organism evidence="2 3">
    <name type="scientific">Polarella glacialis</name>
    <name type="common">Dinoflagellate</name>
    <dbReference type="NCBI Taxonomy" id="89957"/>
    <lineage>
        <taxon>Eukaryota</taxon>
        <taxon>Sar</taxon>
        <taxon>Alveolata</taxon>
        <taxon>Dinophyceae</taxon>
        <taxon>Suessiales</taxon>
        <taxon>Suessiaceae</taxon>
        <taxon>Polarella</taxon>
    </lineage>
</organism>
<feature type="compositionally biased region" description="Polar residues" evidence="1">
    <location>
        <begin position="343"/>
        <end position="360"/>
    </location>
</feature>
<dbReference type="Proteomes" id="UP000654075">
    <property type="component" value="Unassembled WGS sequence"/>
</dbReference>
<dbReference type="AlphaFoldDB" id="A0A813D9G0"/>
<feature type="compositionally biased region" description="Low complexity" evidence="1">
    <location>
        <begin position="395"/>
        <end position="405"/>
    </location>
</feature>
<reference evidence="2" key="1">
    <citation type="submission" date="2021-02" db="EMBL/GenBank/DDBJ databases">
        <authorList>
            <person name="Dougan E. K."/>
            <person name="Rhodes N."/>
            <person name="Thang M."/>
            <person name="Chan C."/>
        </authorList>
    </citation>
    <scope>NUCLEOTIDE SEQUENCE</scope>
</reference>
<evidence type="ECO:0000256" key="1">
    <source>
        <dbReference type="SAM" id="MobiDB-lite"/>
    </source>
</evidence>
<feature type="compositionally biased region" description="Acidic residues" evidence="1">
    <location>
        <begin position="409"/>
        <end position="420"/>
    </location>
</feature>
<comment type="caution">
    <text evidence="2">The sequence shown here is derived from an EMBL/GenBank/DDBJ whole genome shotgun (WGS) entry which is preliminary data.</text>
</comment>
<sequence>MAARLPTLVEAPLIASQAGRGHAEEAQAKALFETLESLAEAASVHLRQGEPAEAIRLLQAACDEVGVEAISDWDQLRPDSSGASVGIACTGARLLLCTALSQAGRHDEALDTALSAAVSADALLQACVEDFNIHRIPELEQPTILRPYTLQSPLYLAGAIMHVTNERKTCRDALRASPDRQTDEVNAKTSAILIRSEATLGQQAMASLQSITSLQTDACALVKLLLLQTVVQARGCAALEIEFLENGSWDSQQPPSEAERRDIDVFGQLAALHRDGVNLVPSSGSRSLLVIMFEGCYAAMSDWSLTPMWHAQRHLPEEHPVRQRAEQALREWQVRLGRVPSASSVRDSQFSKASRSQHGSRSAPGIGLPKHERMYLGLPPAVDLKEHRRRRRPWSSTSGMSMTSGASFDDAEGLVYEEDSRESHSAPGSGLNAGAHGVSCESRGSTSSSFWGHHSVKCGDLYASSSAPASEFPRTPNWSARRRVPGSFNMAGSGGRASWALRHAEPVQRVHDQGKPGKPNPFEDWISNGGSDKIDLKKQIIQSEAGIRHFHKKLKHESLQFKSVFLRSEIGADELYEDRMLYCDEGVKILTKSGHRDMPPCIVSREAKDLFRFYDVRCPKRDTKHSAALSSYGALLQASEGIMAKKLPSRRNAFRAKTEEKREERLSVLAGFTSTFNDDGSIKLAC</sequence>
<name>A0A813D9G0_POLGL</name>
<accession>A0A813D9G0</accession>
<proteinExistence type="predicted"/>
<feature type="region of interest" description="Disordered" evidence="1">
    <location>
        <begin position="343"/>
        <end position="446"/>
    </location>
</feature>
<dbReference type="OrthoDB" id="442176at2759"/>
<gene>
    <name evidence="2" type="ORF">PGLA1383_LOCUS1470</name>
</gene>